<evidence type="ECO:0000259" key="5">
    <source>
        <dbReference type="PROSITE" id="PS01180"/>
    </source>
</evidence>
<feature type="signal peptide" evidence="4">
    <location>
        <begin position="1"/>
        <end position="31"/>
    </location>
</feature>
<evidence type="ECO:0000256" key="4">
    <source>
        <dbReference type="SAM" id="SignalP"/>
    </source>
</evidence>
<evidence type="ECO:0000256" key="3">
    <source>
        <dbReference type="SAM" id="MobiDB-lite"/>
    </source>
</evidence>
<feature type="region of interest" description="Disordered" evidence="3">
    <location>
        <begin position="362"/>
        <end position="383"/>
    </location>
</feature>
<dbReference type="SMART" id="SM00042">
    <property type="entry name" value="CUB"/>
    <property type="match status" value="1"/>
</dbReference>
<evidence type="ECO:0000313" key="7">
    <source>
        <dbReference type="Proteomes" id="UP000069940"/>
    </source>
</evidence>
<dbReference type="SUPFAM" id="SSF49854">
    <property type="entry name" value="Spermadhesin, CUB domain"/>
    <property type="match status" value="2"/>
</dbReference>
<dbReference type="InterPro" id="IPR000859">
    <property type="entry name" value="CUB_dom"/>
</dbReference>
<protein>
    <recommendedName>
        <fullName evidence="5">CUB domain-containing protein</fullName>
    </recommendedName>
</protein>
<organism evidence="6 7">
    <name type="scientific">Aedes albopictus</name>
    <name type="common">Asian tiger mosquito</name>
    <name type="synonym">Stegomyia albopicta</name>
    <dbReference type="NCBI Taxonomy" id="7160"/>
    <lineage>
        <taxon>Eukaryota</taxon>
        <taxon>Metazoa</taxon>
        <taxon>Ecdysozoa</taxon>
        <taxon>Arthropoda</taxon>
        <taxon>Hexapoda</taxon>
        <taxon>Insecta</taxon>
        <taxon>Pterygota</taxon>
        <taxon>Neoptera</taxon>
        <taxon>Endopterygota</taxon>
        <taxon>Diptera</taxon>
        <taxon>Nematocera</taxon>
        <taxon>Culicoidea</taxon>
        <taxon>Culicidae</taxon>
        <taxon>Culicinae</taxon>
        <taxon>Aedini</taxon>
        <taxon>Aedes</taxon>
        <taxon>Stegomyia</taxon>
    </lineage>
</organism>
<dbReference type="CDD" id="cd00041">
    <property type="entry name" value="CUB"/>
    <property type="match status" value="1"/>
</dbReference>
<dbReference type="Gene3D" id="2.60.120.290">
    <property type="entry name" value="Spermadhesin, CUB domain"/>
    <property type="match status" value="2"/>
</dbReference>
<dbReference type="PANTHER" id="PTHR24255:SF31">
    <property type="entry name" value="CUBILIN-LIKE PROTEIN"/>
    <property type="match status" value="1"/>
</dbReference>
<reference evidence="7" key="1">
    <citation type="journal article" date="2015" name="Proc. Natl. Acad. Sci. U.S.A.">
        <title>Genome sequence of the Asian Tiger mosquito, Aedes albopictus, reveals insights into its biology, genetics, and evolution.</title>
        <authorList>
            <person name="Chen X.G."/>
            <person name="Jiang X."/>
            <person name="Gu J."/>
            <person name="Xu M."/>
            <person name="Wu Y."/>
            <person name="Deng Y."/>
            <person name="Zhang C."/>
            <person name="Bonizzoni M."/>
            <person name="Dermauw W."/>
            <person name="Vontas J."/>
            <person name="Armbruster P."/>
            <person name="Huang X."/>
            <person name="Yang Y."/>
            <person name="Zhang H."/>
            <person name="He W."/>
            <person name="Peng H."/>
            <person name="Liu Y."/>
            <person name="Wu K."/>
            <person name="Chen J."/>
            <person name="Lirakis M."/>
            <person name="Topalis P."/>
            <person name="Van Leeuwen T."/>
            <person name="Hall A.B."/>
            <person name="Jiang X."/>
            <person name="Thorpe C."/>
            <person name="Mueller R.L."/>
            <person name="Sun C."/>
            <person name="Waterhouse R.M."/>
            <person name="Yan G."/>
            <person name="Tu Z.J."/>
            <person name="Fang X."/>
            <person name="James A.A."/>
        </authorList>
    </citation>
    <scope>NUCLEOTIDE SEQUENCE [LARGE SCALE GENOMIC DNA]</scope>
    <source>
        <strain evidence="7">Foshan</strain>
    </source>
</reference>
<feature type="chain" id="PRO_5047473449" description="CUB domain-containing protein" evidence="4">
    <location>
        <begin position="32"/>
        <end position="639"/>
    </location>
</feature>
<feature type="compositionally biased region" description="Acidic residues" evidence="3">
    <location>
        <begin position="199"/>
        <end position="211"/>
    </location>
</feature>
<dbReference type="PANTHER" id="PTHR24255">
    <property type="entry name" value="COMPLEMENT COMPONENT 1, S SUBCOMPONENT-RELATED"/>
    <property type="match status" value="1"/>
</dbReference>
<sequence length="639" mass="72205">MNMACAVIRRKTIRTVLIWCLLELAIQCVHCDGEDFQMINQYEELEKNENYSRVSWYVASERSSVECGGVFKKLQNEVMSPGYPDRYGEELRCEYTFKSPFVCSSQYHFQFLDFALEPSRNCYKDRLVIGDEEILCGTVLGSKTYNSTDGVLRIKFVTDGWGSDRGFRLVVTRQPCEDNEATDSSTSYTVYTTIQVAEETTEPTVSEEDESPTNNRTFSVSSRQDIPPDFNPGSNGYLPPSGNTAPPYYPPANVCPPACNPYPNCYPYNPGSNYPSYPPYTPPVPVPITPSYPNYPGNNYPVYPSYPSSPTPVPPNYPNNYPVNPTYPGASTPIYPNPNCQYTPCTGVNPTNPTYPSYPNYPPNSGGGTNSIGGAPPGYQPNIVDPEIELAENTSSSKPQRQDIPVPPFLPPVLPGLPQCCRNVFNQKRFYLVSPNFPSQETYNRDCAYQVYRFSPNTCRLIITFKYFLLGDDRLNCADAFLEIDGRRICGCRSGMVYTTQWSNFPKIIRVRTIRNRFPNVQGFVLDVYQESCPYRYVRSQPALQDRSDNFQTQQLAPLNVTTVQTNSSTTYSYYFYNMDQPAKLGETRTAVVVTNPEGPSSKFFYPSTVQPYGACQFNALDWLRLKVESLWVAKPRCY</sequence>
<name>A0ABM1XSW3_AEDAL</name>
<dbReference type="InterPro" id="IPR035914">
    <property type="entry name" value="Sperma_CUB_dom_sf"/>
</dbReference>
<evidence type="ECO:0000313" key="6">
    <source>
        <dbReference type="EnsemblMetazoa" id="AALFPA23_002527.P2410"/>
    </source>
</evidence>
<dbReference type="GeneID" id="115265572"/>
<keyword evidence="4" id="KW-0732">Signal</keyword>
<feature type="domain" description="CUB" evidence="5">
    <location>
        <begin position="67"/>
        <end position="174"/>
    </location>
</feature>
<feature type="region of interest" description="Disordered" evidence="3">
    <location>
        <begin position="198"/>
        <end position="242"/>
    </location>
</feature>
<feature type="compositionally biased region" description="Polar residues" evidence="3">
    <location>
        <begin position="212"/>
        <end position="224"/>
    </location>
</feature>
<evidence type="ECO:0000256" key="2">
    <source>
        <dbReference type="PROSITE-ProRule" id="PRU00059"/>
    </source>
</evidence>
<dbReference type="Pfam" id="PF00431">
    <property type="entry name" value="CUB"/>
    <property type="match status" value="1"/>
</dbReference>
<keyword evidence="7" id="KW-1185">Reference proteome</keyword>
<evidence type="ECO:0000256" key="1">
    <source>
        <dbReference type="ARBA" id="ARBA00023157"/>
    </source>
</evidence>
<accession>A0ABM1XSW3</accession>
<keyword evidence="1" id="KW-1015">Disulfide bond</keyword>
<dbReference type="RefSeq" id="XP_029727066.2">
    <property type="nucleotide sequence ID" value="XM_029871206.2"/>
</dbReference>
<dbReference type="PROSITE" id="PS01180">
    <property type="entry name" value="CUB"/>
    <property type="match status" value="1"/>
</dbReference>
<dbReference type="EnsemblMetazoa" id="AALFPA23_002527.R2410">
    <property type="protein sequence ID" value="AALFPA23_002527.P2410"/>
    <property type="gene ID" value="AALFPA23_002527"/>
</dbReference>
<dbReference type="Proteomes" id="UP000069940">
    <property type="component" value="Unassembled WGS sequence"/>
</dbReference>
<comment type="caution">
    <text evidence="2">Lacks conserved residue(s) required for the propagation of feature annotation.</text>
</comment>
<proteinExistence type="predicted"/>
<reference evidence="6" key="2">
    <citation type="submission" date="2025-05" db="UniProtKB">
        <authorList>
            <consortium name="EnsemblMetazoa"/>
        </authorList>
    </citation>
    <scope>IDENTIFICATION</scope>
    <source>
        <strain evidence="6">Foshan</strain>
    </source>
</reference>